<evidence type="ECO:0000256" key="3">
    <source>
        <dbReference type="ARBA" id="ARBA00022679"/>
    </source>
</evidence>
<keyword evidence="11" id="KW-1185">Reference proteome</keyword>
<evidence type="ECO:0000256" key="6">
    <source>
        <dbReference type="PIRSR" id="PIRSR000429-1"/>
    </source>
</evidence>
<evidence type="ECO:0000256" key="2">
    <source>
        <dbReference type="ARBA" id="ARBA00012705"/>
    </source>
</evidence>
<evidence type="ECO:0000313" key="10">
    <source>
        <dbReference type="EMBL" id="PRZ43175.1"/>
    </source>
</evidence>
<organism evidence="10 11">
    <name type="scientific">Antricoccus suffuscus</name>
    <dbReference type="NCBI Taxonomy" id="1629062"/>
    <lineage>
        <taxon>Bacteria</taxon>
        <taxon>Bacillati</taxon>
        <taxon>Actinomycetota</taxon>
        <taxon>Actinomycetes</taxon>
        <taxon>Geodermatophilales</taxon>
        <taxon>Antricoccaceae</taxon>
        <taxon>Antricoccus</taxon>
    </lineage>
</organism>
<dbReference type="InterPro" id="IPR020617">
    <property type="entry name" value="Thiolase_C"/>
</dbReference>
<dbReference type="AlphaFoldDB" id="A0A2T1A3J0"/>
<evidence type="ECO:0000256" key="7">
    <source>
        <dbReference type="RuleBase" id="RU003557"/>
    </source>
</evidence>
<keyword evidence="3 7" id="KW-0808">Transferase</keyword>
<evidence type="ECO:0000256" key="5">
    <source>
        <dbReference type="ARBA" id="ARBA00040529"/>
    </source>
</evidence>
<evidence type="ECO:0000256" key="1">
    <source>
        <dbReference type="ARBA" id="ARBA00010982"/>
    </source>
</evidence>
<dbReference type="InterPro" id="IPR002155">
    <property type="entry name" value="Thiolase"/>
</dbReference>
<feature type="active site" description="Proton acceptor" evidence="6">
    <location>
        <position position="359"/>
    </location>
</feature>
<feature type="domain" description="Thiolase C-terminal" evidence="9">
    <location>
        <begin position="277"/>
        <end position="401"/>
    </location>
</feature>
<dbReference type="CDD" id="cd00751">
    <property type="entry name" value="thiolase"/>
    <property type="match status" value="1"/>
</dbReference>
<feature type="domain" description="Thiolase N-terminal" evidence="8">
    <location>
        <begin position="11"/>
        <end position="268"/>
    </location>
</feature>
<evidence type="ECO:0000259" key="8">
    <source>
        <dbReference type="Pfam" id="PF00108"/>
    </source>
</evidence>
<dbReference type="EMBL" id="PVUE01000003">
    <property type="protein sequence ID" value="PRZ43175.1"/>
    <property type="molecule type" value="Genomic_DNA"/>
</dbReference>
<dbReference type="InterPro" id="IPR020616">
    <property type="entry name" value="Thiolase_N"/>
</dbReference>
<dbReference type="InterPro" id="IPR016039">
    <property type="entry name" value="Thiolase-like"/>
</dbReference>
<evidence type="ECO:0000256" key="4">
    <source>
        <dbReference type="ARBA" id="ARBA00023315"/>
    </source>
</evidence>
<dbReference type="InterPro" id="IPR020610">
    <property type="entry name" value="Thiolase_AS"/>
</dbReference>
<dbReference type="Gene3D" id="3.40.47.10">
    <property type="match status" value="1"/>
</dbReference>
<protein>
    <recommendedName>
        <fullName evidence="5">Probable acetyl-CoA acetyltransferase</fullName>
        <ecNumber evidence="2">2.3.1.9</ecNumber>
    </recommendedName>
</protein>
<dbReference type="PANTHER" id="PTHR18919:SF107">
    <property type="entry name" value="ACETYL-COA ACETYLTRANSFERASE, CYTOSOLIC"/>
    <property type="match status" value="1"/>
</dbReference>
<evidence type="ECO:0000259" key="9">
    <source>
        <dbReference type="Pfam" id="PF02803"/>
    </source>
</evidence>
<dbReference type="PIRSF" id="PIRSF000429">
    <property type="entry name" value="Ac-CoA_Ac_transf"/>
    <property type="match status" value="1"/>
</dbReference>
<comment type="similarity">
    <text evidence="1 7">Belongs to the thiolase-like superfamily. Thiolase family.</text>
</comment>
<dbReference type="Pfam" id="PF00108">
    <property type="entry name" value="Thiolase_N"/>
    <property type="match status" value="1"/>
</dbReference>
<dbReference type="Proteomes" id="UP000237752">
    <property type="component" value="Unassembled WGS sequence"/>
</dbReference>
<dbReference type="OrthoDB" id="1402717at2"/>
<dbReference type="Pfam" id="PF02803">
    <property type="entry name" value="Thiolase_C"/>
    <property type="match status" value="1"/>
</dbReference>
<sequence length="402" mass="42815">MAIRFPLSSAVIIDAVRTPFGKYRGGLSHIRTDDFAAMPIAELCRRNDDVDPASIDDVILGDTNGAGEDNRNVARMAALIADLPHTVPGVTVNRLCGSGGEAMIQAARAIAVGELDTVIAGGVESMSRAPYVLPRPDEELPRAMNLVGTTVGWRLVNPRFPREWVASLGRCAEIEAVKLGVTRTEMDEWATRSHQRAAAAWRDKLHHDFVLPIQARDGLVERDESIRDATSMDVLRRLRPAFSDDGIGTAGNSSPINDGAIATLMMHEKTAAAQGMEPIARLHASVTTARRPDQFSIAPVDAIGKLLDKAALSASDIKVWEINEAFASMVLSCLRLMPEVAKVADTDVNPNGGAIAIGHPLGASMPRVIIDCARELRRRGGGYGVAAACIGVGLGAAVLIEA</sequence>
<accession>A0A2T1A3J0</accession>
<dbReference type="PANTHER" id="PTHR18919">
    <property type="entry name" value="ACETYL-COA C-ACYLTRANSFERASE"/>
    <property type="match status" value="1"/>
</dbReference>
<dbReference type="PROSITE" id="PS00099">
    <property type="entry name" value="THIOLASE_3"/>
    <property type="match status" value="1"/>
</dbReference>
<proteinExistence type="inferred from homology"/>
<gene>
    <name evidence="10" type="ORF">CLV47_103233</name>
</gene>
<comment type="caution">
    <text evidence="10">The sequence shown here is derived from an EMBL/GenBank/DDBJ whole genome shotgun (WGS) entry which is preliminary data.</text>
</comment>
<feature type="active site" description="Proton acceptor" evidence="6">
    <location>
        <position position="389"/>
    </location>
</feature>
<feature type="active site" description="Acyl-thioester intermediate" evidence="6">
    <location>
        <position position="96"/>
    </location>
</feature>
<dbReference type="RefSeq" id="WP_106348130.1">
    <property type="nucleotide sequence ID" value="NZ_PVUE01000003.1"/>
</dbReference>
<evidence type="ECO:0000313" key="11">
    <source>
        <dbReference type="Proteomes" id="UP000237752"/>
    </source>
</evidence>
<name>A0A2T1A3J0_9ACTN</name>
<dbReference type="NCBIfam" id="TIGR01930">
    <property type="entry name" value="AcCoA-C-Actrans"/>
    <property type="match status" value="1"/>
</dbReference>
<dbReference type="GO" id="GO:0003985">
    <property type="term" value="F:acetyl-CoA C-acetyltransferase activity"/>
    <property type="evidence" value="ECO:0007669"/>
    <property type="project" value="UniProtKB-EC"/>
</dbReference>
<dbReference type="EC" id="2.3.1.9" evidence="2"/>
<reference evidence="10 11" key="1">
    <citation type="submission" date="2018-03" db="EMBL/GenBank/DDBJ databases">
        <title>Genomic Encyclopedia of Archaeal and Bacterial Type Strains, Phase II (KMG-II): from individual species to whole genera.</title>
        <authorList>
            <person name="Goeker M."/>
        </authorList>
    </citation>
    <scope>NUCLEOTIDE SEQUENCE [LARGE SCALE GENOMIC DNA]</scope>
    <source>
        <strain evidence="10 11">DSM 100065</strain>
    </source>
</reference>
<keyword evidence="4 7" id="KW-0012">Acyltransferase</keyword>
<dbReference type="SUPFAM" id="SSF53901">
    <property type="entry name" value="Thiolase-like"/>
    <property type="match status" value="2"/>
</dbReference>